<dbReference type="PATRIC" id="fig|93466.3.peg.796"/>
<dbReference type="InterPro" id="IPR029045">
    <property type="entry name" value="ClpP/crotonase-like_dom_sf"/>
</dbReference>
<keyword evidence="1" id="KW-1133">Transmembrane helix</keyword>
<organism evidence="2 4">
    <name type="scientific">Fervidobacterium pennivorans</name>
    <dbReference type="NCBI Taxonomy" id="93466"/>
    <lineage>
        <taxon>Bacteria</taxon>
        <taxon>Thermotogati</taxon>
        <taxon>Thermotogota</taxon>
        <taxon>Thermotogae</taxon>
        <taxon>Thermotogales</taxon>
        <taxon>Fervidobacteriaceae</taxon>
        <taxon>Fervidobacterium</taxon>
    </lineage>
</organism>
<dbReference type="OMA" id="YEHFRYS"/>
<feature type="transmembrane region" description="Helical" evidence="1">
    <location>
        <begin position="6"/>
        <end position="25"/>
    </location>
</feature>
<name>A0A172T2F7_FERPE</name>
<dbReference type="KEGG" id="fng:JM64_03690"/>
<accession>A0A172T2F7</accession>
<dbReference type="EMBL" id="DTBH01000073">
    <property type="protein sequence ID" value="HGQ76939.1"/>
    <property type="molecule type" value="Genomic_DNA"/>
</dbReference>
<keyword evidence="1" id="KW-0472">Membrane</keyword>
<dbReference type="Proteomes" id="UP000077096">
    <property type="component" value="Chromosome"/>
</dbReference>
<dbReference type="OrthoDB" id="39584at2"/>
<evidence type="ECO:0000313" key="3">
    <source>
        <dbReference type="EMBL" id="HGQ76939.1"/>
    </source>
</evidence>
<evidence type="ECO:0000256" key="1">
    <source>
        <dbReference type="SAM" id="Phobius"/>
    </source>
</evidence>
<keyword evidence="1" id="KW-0812">Transmembrane</keyword>
<dbReference type="EMBL" id="CP011393">
    <property type="protein sequence ID" value="ANE41188.1"/>
    <property type="molecule type" value="Genomic_DNA"/>
</dbReference>
<evidence type="ECO:0008006" key="5">
    <source>
        <dbReference type="Google" id="ProtNLM"/>
    </source>
</evidence>
<gene>
    <name evidence="3" type="ORF">ENU12_03295</name>
    <name evidence="2" type="ORF">JM64_03690</name>
</gene>
<proteinExistence type="predicted"/>
<evidence type="ECO:0000313" key="2">
    <source>
        <dbReference type="EMBL" id="ANE41188.1"/>
    </source>
</evidence>
<protein>
    <recommendedName>
        <fullName evidence="5">Tail specific protease domain-containing protein</fullName>
    </recommendedName>
</protein>
<reference evidence="3" key="2">
    <citation type="journal article" date="2020" name="mSystems">
        <title>Genome- and Community-Level Interaction Insights into Carbon Utilization and Element Cycling Functions of Hydrothermarchaeota in Hydrothermal Sediment.</title>
        <authorList>
            <person name="Zhou Z."/>
            <person name="Liu Y."/>
            <person name="Xu W."/>
            <person name="Pan J."/>
            <person name="Luo Z.H."/>
            <person name="Li M."/>
        </authorList>
    </citation>
    <scope>NUCLEOTIDE SEQUENCE [LARGE SCALE GENOMIC DNA]</scope>
    <source>
        <strain evidence="3">SpSt-640</strain>
    </source>
</reference>
<reference evidence="2 4" key="1">
    <citation type="submission" date="2014-08" db="EMBL/GenBank/DDBJ databases">
        <title>Fervidobacterium pennivorans DYC genome.</title>
        <authorList>
            <person name="Wushke S."/>
        </authorList>
    </citation>
    <scope>NUCLEOTIDE SEQUENCE [LARGE SCALE GENOMIC DNA]</scope>
    <source>
        <strain evidence="2 4">DYC</strain>
    </source>
</reference>
<dbReference type="AlphaFoldDB" id="A0A172T2F7"/>
<evidence type="ECO:0000313" key="4">
    <source>
        <dbReference type="Proteomes" id="UP000077096"/>
    </source>
</evidence>
<sequence>MKGINFTIIFIIAVFVIGGIAIYAYEHFRYSPYALQVDLGVVIEWLRDRHVDLVDAKLIYELTNTKLTIDKRQTPYEFALAVYPLLSIFKDNTTRLEIPLKSTDKVLPLRFKYVDGKVVVSMSECEIPVGSTILSINGYPIEDILEKYKNLYPTCENFQQVYSFVDKLLPHYPKIIDASTLQIKYQLPNSSAQRTSYIKTISFKDFQKDMHLTPVELYNLGQYTIVKINTFNISKKEDMKVVEDVFQKLSNKNGSIIFDLRYASDGDATIPSAIISRLIDEPTYLYPKLITRYRYRQVEKKQIPIEPDSARISKDVYFIVDSSCFYTPHKILLSFVATNKIGKVLTTENETSTLFSDLSFYTDEFWKILPNTRAYIVMPLSKVIVENNLEEDQIQIVNLTFNESLLFDKTAYKDWLKEFISRIK</sequence>
<dbReference type="SUPFAM" id="SSF52096">
    <property type="entry name" value="ClpP/crotonase"/>
    <property type="match status" value="1"/>
</dbReference>
<dbReference type="Gene3D" id="3.90.226.10">
    <property type="entry name" value="2-enoyl-CoA Hydratase, Chain A, domain 1"/>
    <property type="match status" value="1"/>
</dbReference>